<protein>
    <submittedName>
        <fullName evidence="4">Uncharacterized protein</fullName>
    </submittedName>
</protein>
<name>A0A2W7NFL4_9BACT</name>
<dbReference type="InterPro" id="IPR001451">
    <property type="entry name" value="Hexapep"/>
</dbReference>
<dbReference type="PROSITE" id="PS00101">
    <property type="entry name" value="HEXAPEP_TRANSFERASES"/>
    <property type="match status" value="1"/>
</dbReference>
<keyword evidence="5" id="KW-1185">Reference proteome</keyword>
<gene>
    <name evidence="4" type="ORF">LX69_00832</name>
</gene>
<dbReference type="CDD" id="cd04647">
    <property type="entry name" value="LbH_MAT_like"/>
    <property type="match status" value="1"/>
</dbReference>
<dbReference type="RefSeq" id="WP_111444548.1">
    <property type="nucleotide sequence ID" value="NZ_QKZK01000005.1"/>
</dbReference>
<sequence length="196" mass="21970">MKKSIIIKLKECILALKNRYQNFVFEMLSLLPFNTLKIIILRVWGAKIEMPCFIDYGFKFYNIQNVKIGKYCSFGHFNKFWAFCPIEIGDYVQTAIGLTIVSGGHNTHDYSPLTSGQEIVLEGENWIGANVTIIGGVRIGKGSIIAAGSVVTKDVPPYSIAGGIPARVLKEREPSDSVISPFGIYQPEYFRDECYK</sequence>
<reference evidence="4 5" key="1">
    <citation type="submission" date="2018-06" db="EMBL/GenBank/DDBJ databases">
        <title>Genomic Encyclopedia of Archaeal and Bacterial Type Strains, Phase II (KMG-II): from individual species to whole genera.</title>
        <authorList>
            <person name="Goeker M."/>
        </authorList>
    </citation>
    <scope>NUCLEOTIDE SEQUENCE [LARGE SCALE GENOMIC DNA]</scope>
    <source>
        <strain evidence="4 5">DSM 6779</strain>
    </source>
</reference>
<keyword evidence="3" id="KW-0012">Acyltransferase</keyword>
<dbReference type="PANTHER" id="PTHR23416">
    <property type="entry name" value="SIALIC ACID SYNTHASE-RELATED"/>
    <property type="match status" value="1"/>
</dbReference>
<dbReference type="GO" id="GO:0016746">
    <property type="term" value="F:acyltransferase activity"/>
    <property type="evidence" value="ECO:0007669"/>
    <property type="project" value="UniProtKB-KW"/>
</dbReference>
<comment type="caution">
    <text evidence="4">The sequence shown here is derived from an EMBL/GenBank/DDBJ whole genome shotgun (WGS) entry which is preliminary data.</text>
</comment>
<dbReference type="Gene3D" id="2.160.10.10">
    <property type="entry name" value="Hexapeptide repeat proteins"/>
    <property type="match status" value="1"/>
</dbReference>
<dbReference type="OrthoDB" id="755870at2"/>
<evidence type="ECO:0000256" key="1">
    <source>
        <dbReference type="ARBA" id="ARBA00022679"/>
    </source>
</evidence>
<dbReference type="SUPFAM" id="SSF51161">
    <property type="entry name" value="Trimeric LpxA-like enzymes"/>
    <property type="match status" value="1"/>
</dbReference>
<organism evidence="4 5">
    <name type="scientific">Breznakibacter xylanolyticus</name>
    <dbReference type="NCBI Taxonomy" id="990"/>
    <lineage>
        <taxon>Bacteria</taxon>
        <taxon>Pseudomonadati</taxon>
        <taxon>Bacteroidota</taxon>
        <taxon>Bacteroidia</taxon>
        <taxon>Marinilabiliales</taxon>
        <taxon>Marinilabiliaceae</taxon>
        <taxon>Breznakibacter</taxon>
    </lineage>
</organism>
<dbReference type="InterPro" id="IPR011004">
    <property type="entry name" value="Trimer_LpxA-like_sf"/>
</dbReference>
<dbReference type="Proteomes" id="UP000249239">
    <property type="component" value="Unassembled WGS sequence"/>
</dbReference>
<dbReference type="InterPro" id="IPR051159">
    <property type="entry name" value="Hexapeptide_acetyltransf"/>
</dbReference>
<accession>A0A2W7NFL4</accession>
<evidence type="ECO:0000313" key="5">
    <source>
        <dbReference type="Proteomes" id="UP000249239"/>
    </source>
</evidence>
<evidence type="ECO:0000313" key="4">
    <source>
        <dbReference type="EMBL" id="PZX19165.1"/>
    </source>
</evidence>
<keyword evidence="2" id="KW-0677">Repeat</keyword>
<keyword evidence="1" id="KW-0808">Transferase</keyword>
<evidence type="ECO:0000256" key="2">
    <source>
        <dbReference type="ARBA" id="ARBA00022737"/>
    </source>
</evidence>
<dbReference type="AlphaFoldDB" id="A0A2W7NFL4"/>
<evidence type="ECO:0000256" key="3">
    <source>
        <dbReference type="ARBA" id="ARBA00023315"/>
    </source>
</evidence>
<dbReference type="EMBL" id="QKZK01000005">
    <property type="protein sequence ID" value="PZX19165.1"/>
    <property type="molecule type" value="Genomic_DNA"/>
</dbReference>
<dbReference type="InterPro" id="IPR018357">
    <property type="entry name" value="Hexapep_transf_CS"/>
</dbReference>
<dbReference type="Pfam" id="PF00132">
    <property type="entry name" value="Hexapep"/>
    <property type="match status" value="1"/>
</dbReference>
<proteinExistence type="predicted"/>